<keyword evidence="2" id="KW-1185">Reference proteome</keyword>
<reference evidence="2" key="1">
    <citation type="journal article" date="2019" name="Int. J. Syst. Evol. Microbiol.">
        <title>The Global Catalogue of Microorganisms (GCM) 10K type strain sequencing project: providing services to taxonomists for standard genome sequencing and annotation.</title>
        <authorList>
            <consortium name="The Broad Institute Genomics Platform"/>
            <consortium name="The Broad Institute Genome Sequencing Center for Infectious Disease"/>
            <person name="Wu L."/>
            <person name="Ma J."/>
        </authorList>
    </citation>
    <scope>NUCLEOTIDE SEQUENCE [LARGE SCALE GENOMIC DNA]</scope>
    <source>
        <strain evidence="2">JCM 16544</strain>
    </source>
</reference>
<accession>A0ABP7ADN3</accession>
<dbReference type="EMBL" id="BAAAYU010000003">
    <property type="protein sequence ID" value="GAA3630071.1"/>
    <property type="molecule type" value="Genomic_DNA"/>
</dbReference>
<dbReference type="SUPFAM" id="SSF53756">
    <property type="entry name" value="UDP-Glycosyltransferase/glycogen phosphorylase"/>
    <property type="match status" value="1"/>
</dbReference>
<gene>
    <name evidence="1" type="ORF">GCM10022200_10930</name>
</gene>
<name>A0ABP7ADN3_9MICO</name>
<evidence type="ECO:0000313" key="2">
    <source>
        <dbReference type="Proteomes" id="UP001501697"/>
    </source>
</evidence>
<proteinExistence type="predicted"/>
<dbReference type="Pfam" id="PF13692">
    <property type="entry name" value="Glyco_trans_1_4"/>
    <property type="match status" value="1"/>
</dbReference>
<dbReference type="PANTHER" id="PTHR12526:SF635">
    <property type="entry name" value="GLYCOSYL TRANSFERASE GROUP 1"/>
    <property type="match status" value="1"/>
</dbReference>
<comment type="caution">
    <text evidence="1">The sequence shown here is derived from an EMBL/GenBank/DDBJ whole genome shotgun (WGS) entry which is preliminary data.</text>
</comment>
<evidence type="ECO:0000313" key="1">
    <source>
        <dbReference type="EMBL" id="GAA3630071.1"/>
    </source>
</evidence>
<dbReference type="PANTHER" id="PTHR12526">
    <property type="entry name" value="GLYCOSYLTRANSFERASE"/>
    <property type="match status" value="1"/>
</dbReference>
<sequence>MTHPQPGMIVNPSPRAEADSTRTRVLIITGDRIGARMAGPAIRVWSMAEEISTSCDVRVVSWAAIERTADAFELHHVRETDDAAMSVHERWADVIIVQGVSFRIFPSIARTDKIVVADLYDPFHLEQLEQNKHLDATRWNEEVTKAVSLLNEQLSRADCFLCASERQQTLWLGALSAAGRINPLTYSADPSFDSFVRIVPFGLPSGPASQTRHGLKGTVDGIGPDDKVLIWGGGIYDWFDPVTLVRAVGSVATRHPEVKLFFMSARHFNPDVPEMQVLAETVRTSDELGLTDRNVFFNENWVDYDDRINYLLDADAGVSTHPVHLETRFSFRTRLLDYLWARLPIITTDGDGFADLVRERGLGRVVPPADPDALADAIVDVLYDDDLRASAITAIDSVREEFTWERVLAPLREFCEAPAVAPDRAASPSERRQQADFDRILSMPKGRRRDAALVMYYLRTGGVRRAIDKARGRRERQSG</sequence>
<protein>
    <submittedName>
        <fullName evidence="1">Uncharacterized protein</fullName>
    </submittedName>
</protein>
<organism evidence="1 2">
    <name type="scientific">Microbacterium awajiense</name>
    <dbReference type="NCBI Taxonomy" id="415214"/>
    <lineage>
        <taxon>Bacteria</taxon>
        <taxon>Bacillati</taxon>
        <taxon>Actinomycetota</taxon>
        <taxon>Actinomycetes</taxon>
        <taxon>Micrococcales</taxon>
        <taxon>Microbacteriaceae</taxon>
        <taxon>Microbacterium</taxon>
    </lineage>
</organism>
<dbReference type="Gene3D" id="3.40.50.2000">
    <property type="entry name" value="Glycogen Phosphorylase B"/>
    <property type="match status" value="1"/>
</dbReference>
<dbReference type="CDD" id="cd03801">
    <property type="entry name" value="GT4_PimA-like"/>
    <property type="match status" value="1"/>
</dbReference>
<dbReference type="Proteomes" id="UP001501697">
    <property type="component" value="Unassembled WGS sequence"/>
</dbReference>